<name>A0ABQ3ASF4_9GAMM</name>
<dbReference type="InterPro" id="IPR025293">
    <property type="entry name" value="YfiR/HmsC-like"/>
</dbReference>
<dbReference type="Proteomes" id="UP000619761">
    <property type="component" value="Unassembled WGS sequence"/>
</dbReference>
<dbReference type="EMBL" id="BMYZ01000001">
    <property type="protein sequence ID" value="GGY66412.1"/>
    <property type="molecule type" value="Genomic_DNA"/>
</dbReference>
<evidence type="ECO:0000313" key="1">
    <source>
        <dbReference type="EMBL" id="GGY66412.1"/>
    </source>
</evidence>
<organism evidence="1 2">
    <name type="scientific">Cellvibrio zantedeschiae</name>
    <dbReference type="NCBI Taxonomy" id="1237077"/>
    <lineage>
        <taxon>Bacteria</taxon>
        <taxon>Pseudomonadati</taxon>
        <taxon>Pseudomonadota</taxon>
        <taxon>Gammaproteobacteria</taxon>
        <taxon>Cellvibrionales</taxon>
        <taxon>Cellvibrionaceae</taxon>
        <taxon>Cellvibrio</taxon>
    </lineage>
</organism>
<evidence type="ECO:0008006" key="3">
    <source>
        <dbReference type="Google" id="ProtNLM"/>
    </source>
</evidence>
<proteinExistence type="predicted"/>
<comment type="caution">
    <text evidence="1">The sequence shown here is derived from an EMBL/GenBank/DDBJ whole genome shotgun (WGS) entry which is preliminary data.</text>
</comment>
<gene>
    <name evidence="1" type="ORF">GCM10011613_07930</name>
</gene>
<evidence type="ECO:0000313" key="2">
    <source>
        <dbReference type="Proteomes" id="UP000619761"/>
    </source>
</evidence>
<reference evidence="2" key="1">
    <citation type="journal article" date="2019" name="Int. J. Syst. Evol. Microbiol.">
        <title>The Global Catalogue of Microorganisms (GCM) 10K type strain sequencing project: providing services to taxonomists for standard genome sequencing and annotation.</title>
        <authorList>
            <consortium name="The Broad Institute Genomics Platform"/>
            <consortium name="The Broad Institute Genome Sequencing Center for Infectious Disease"/>
            <person name="Wu L."/>
            <person name="Ma J."/>
        </authorList>
    </citation>
    <scope>NUCLEOTIDE SEQUENCE [LARGE SCALE GENOMIC DNA]</scope>
    <source>
        <strain evidence="2">KCTC 32239</strain>
    </source>
</reference>
<accession>A0ABQ3ASF4</accession>
<sequence>MKFIEWPDQTSNPSLRLCALGATGDAREALKPLNGQQLSTQVVDGKPVVKQVIELVYFDDPTTALQQLKSCQMIYRPAFGTPIAVPSPLPAGVLLVADDPHPSEANVAIALIRNHEGRIEFSISLTAANQAGVSISSQLLKLAKNSRGGRE</sequence>
<keyword evidence="2" id="KW-1185">Reference proteome</keyword>
<protein>
    <recommendedName>
        <fullName evidence="3">DUF4154 domain-containing protein</fullName>
    </recommendedName>
</protein>
<dbReference type="Pfam" id="PF13689">
    <property type="entry name" value="DUF4154"/>
    <property type="match status" value="1"/>
</dbReference>